<dbReference type="CDD" id="cd11614">
    <property type="entry name" value="SAF_CpaB_FlgA_like"/>
    <property type="match status" value="1"/>
</dbReference>
<dbReference type="SMART" id="SM00858">
    <property type="entry name" value="SAF"/>
    <property type="match status" value="1"/>
</dbReference>
<evidence type="ECO:0000259" key="5">
    <source>
        <dbReference type="SMART" id="SM00858"/>
    </source>
</evidence>
<evidence type="ECO:0000256" key="2">
    <source>
        <dbReference type="ARBA" id="ARBA00022729"/>
    </source>
</evidence>
<dbReference type="PANTHER" id="PTHR36307:SF1">
    <property type="entry name" value="FLAGELLA BASAL BODY P-RING FORMATION PROTEIN FLGA"/>
    <property type="match status" value="1"/>
</dbReference>
<dbReference type="Pfam" id="PF13144">
    <property type="entry name" value="ChapFlgA"/>
    <property type="match status" value="1"/>
</dbReference>
<keyword evidence="6" id="KW-0966">Cell projection</keyword>
<keyword evidence="6" id="KW-0969">Cilium</keyword>
<comment type="caution">
    <text evidence="6">The sequence shown here is derived from an EMBL/GenBank/DDBJ whole genome shotgun (WGS) entry which is preliminary data.</text>
</comment>
<comment type="subcellular location">
    <subcellularLocation>
        <location evidence="1">Periplasm</location>
    </subcellularLocation>
</comment>
<dbReference type="GO" id="GO:0044780">
    <property type="term" value="P:bacterial-type flagellum assembly"/>
    <property type="evidence" value="ECO:0007669"/>
    <property type="project" value="InterPro"/>
</dbReference>
<evidence type="ECO:0000256" key="3">
    <source>
        <dbReference type="ARBA" id="ARBA00022764"/>
    </source>
</evidence>
<evidence type="ECO:0000256" key="1">
    <source>
        <dbReference type="ARBA" id="ARBA00004418"/>
    </source>
</evidence>
<name>A0A4R5QFD8_9PROT</name>
<accession>A0A4R5QFD8</accession>
<dbReference type="AlphaFoldDB" id="A0A4R5QFD8"/>
<sequence>MRALLLLLALALPAAAQDMAGPRPLAVVEDATLRLGDIFEGAGPRAAQPIGAAPAPGRRLVIEAAQLAALARAHGLAWRPLSAQERVVVERPGEMLQREEIAAALRAELLRLGLDPEAELDLGPLAPPMLPAGAARHLAVEGASLGAAGGRFGATLVIMADGMPVQRLRLAGRAMPTLPVVVATRRLALGDVVGPGDARLVRLRAERVRPGAAERLDQVLGQQLQRPLGSEMPFQRGDLAAPALVGRNTLVTMVVEAPGIALTAQGRALEAAPRGGLVPVMNLGSRTVVEAQVTGPGRVRVTMGATPLRQGIE</sequence>
<keyword evidence="3" id="KW-0574">Periplasm</keyword>
<dbReference type="EMBL" id="SMSJ01000016">
    <property type="protein sequence ID" value="TDH61950.1"/>
    <property type="molecule type" value="Genomic_DNA"/>
</dbReference>
<evidence type="ECO:0000313" key="7">
    <source>
        <dbReference type="Proteomes" id="UP000295096"/>
    </source>
</evidence>
<dbReference type="InterPro" id="IPR017585">
    <property type="entry name" value="SAF_FlgA"/>
</dbReference>
<dbReference type="RefSeq" id="WP_133289320.1">
    <property type="nucleotide sequence ID" value="NZ_SMSJ01000016.1"/>
</dbReference>
<dbReference type="Gene3D" id="3.90.1210.10">
    <property type="entry name" value="Antifreeze-like/N-acetylneuraminic acid synthase C-terminal domain"/>
    <property type="match status" value="1"/>
</dbReference>
<evidence type="ECO:0000256" key="4">
    <source>
        <dbReference type="SAM" id="SignalP"/>
    </source>
</evidence>
<dbReference type="OrthoDB" id="7727421at2"/>
<feature type="chain" id="PRO_5020862406" evidence="4">
    <location>
        <begin position="17"/>
        <end position="313"/>
    </location>
</feature>
<dbReference type="InterPro" id="IPR013974">
    <property type="entry name" value="SAF"/>
</dbReference>
<reference evidence="6 7" key="1">
    <citation type="journal article" date="2016" name="J. Microbiol.">
        <title>Dankookia rubra gen. nov., sp. nov., an alphaproteobacterium isolated from sediment of a shallow stream.</title>
        <authorList>
            <person name="Kim W.H."/>
            <person name="Kim D.H."/>
            <person name="Kang K."/>
            <person name="Ahn T.Y."/>
        </authorList>
    </citation>
    <scope>NUCLEOTIDE SEQUENCE [LARGE SCALE GENOMIC DNA]</scope>
    <source>
        <strain evidence="6 7">JCM30602</strain>
    </source>
</reference>
<dbReference type="NCBIfam" id="TIGR03170">
    <property type="entry name" value="flgA_cterm"/>
    <property type="match status" value="1"/>
</dbReference>
<feature type="signal peptide" evidence="4">
    <location>
        <begin position="1"/>
        <end position="16"/>
    </location>
</feature>
<keyword evidence="6" id="KW-0282">Flagellum</keyword>
<dbReference type="GO" id="GO:0042597">
    <property type="term" value="C:periplasmic space"/>
    <property type="evidence" value="ECO:0007669"/>
    <property type="project" value="UniProtKB-SubCell"/>
</dbReference>
<keyword evidence="7" id="KW-1185">Reference proteome</keyword>
<protein>
    <submittedName>
        <fullName evidence="6">Flagellar basal body P-ring formation protein FlgA</fullName>
    </submittedName>
</protein>
<dbReference type="Proteomes" id="UP000295096">
    <property type="component" value="Unassembled WGS sequence"/>
</dbReference>
<keyword evidence="2 4" id="KW-0732">Signal</keyword>
<organism evidence="6 7">
    <name type="scientific">Dankookia rubra</name>
    <dbReference type="NCBI Taxonomy" id="1442381"/>
    <lineage>
        <taxon>Bacteria</taxon>
        <taxon>Pseudomonadati</taxon>
        <taxon>Pseudomonadota</taxon>
        <taxon>Alphaproteobacteria</taxon>
        <taxon>Acetobacterales</taxon>
        <taxon>Roseomonadaceae</taxon>
        <taxon>Dankookia</taxon>
    </lineage>
</organism>
<feature type="domain" description="SAF" evidence="5">
    <location>
        <begin position="178"/>
        <end position="240"/>
    </location>
</feature>
<evidence type="ECO:0000313" key="6">
    <source>
        <dbReference type="EMBL" id="TDH61950.1"/>
    </source>
</evidence>
<dbReference type="InterPro" id="IPR039246">
    <property type="entry name" value="Flagellar_FlgA"/>
</dbReference>
<proteinExistence type="predicted"/>
<dbReference type="PANTHER" id="PTHR36307">
    <property type="entry name" value="FLAGELLA BASAL BODY P-RING FORMATION PROTEIN FLGA"/>
    <property type="match status" value="1"/>
</dbReference>
<dbReference type="Gene3D" id="2.30.30.760">
    <property type="match status" value="1"/>
</dbReference>
<gene>
    <name evidence="6" type="primary">flgA</name>
    <name evidence="6" type="ORF">E2C06_14490</name>
</gene>